<keyword evidence="3" id="KW-0949">S-adenosyl-L-methionine</keyword>
<dbReference type="EC" id="2.5.1.25" evidence="1"/>
<dbReference type="InterPro" id="IPR005636">
    <property type="entry name" value="DTW"/>
</dbReference>
<evidence type="ECO:0000256" key="3">
    <source>
        <dbReference type="ARBA" id="ARBA00022691"/>
    </source>
</evidence>
<dbReference type="GO" id="GO:0016432">
    <property type="term" value="F:tRNA-uridine aminocarboxypropyltransferase activity"/>
    <property type="evidence" value="ECO:0007669"/>
    <property type="project" value="UniProtKB-EC"/>
</dbReference>
<evidence type="ECO:0000259" key="6">
    <source>
        <dbReference type="SMART" id="SM01144"/>
    </source>
</evidence>
<dbReference type="RefSeq" id="WP_416205517.1">
    <property type="nucleotide sequence ID" value="NZ_JBBKTX010000007.1"/>
</dbReference>
<keyword evidence="4" id="KW-0819">tRNA processing</keyword>
<evidence type="ECO:0000313" key="7">
    <source>
        <dbReference type="EMBL" id="MFK4752210.1"/>
    </source>
</evidence>
<keyword evidence="8" id="KW-1185">Reference proteome</keyword>
<evidence type="ECO:0000313" key="8">
    <source>
        <dbReference type="Proteomes" id="UP001620597"/>
    </source>
</evidence>
<accession>A0ABW8NGY4</accession>
<feature type="domain" description="DTW" evidence="6">
    <location>
        <begin position="3"/>
        <end position="188"/>
    </location>
</feature>
<dbReference type="InterPro" id="IPR039262">
    <property type="entry name" value="DTWD2/TAPT"/>
</dbReference>
<evidence type="ECO:0000256" key="2">
    <source>
        <dbReference type="ARBA" id="ARBA00022679"/>
    </source>
</evidence>
<dbReference type="PANTHER" id="PTHR21392">
    <property type="entry name" value="TRNA-URIDINE AMINOCARBOXYPROPYLTRANSFERASE 2"/>
    <property type="match status" value="1"/>
</dbReference>
<dbReference type="SMART" id="SM01144">
    <property type="entry name" value="DTW"/>
    <property type="match status" value="1"/>
</dbReference>
<evidence type="ECO:0000256" key="1">
    <source>
        <dbReference type="ARBA" id="ARBA00012386"/>
    </source>
</evidence>
<organism evidence="7 8">
    <name type="scientific">Oceanobacter antarcticus</name>
    <dbReference type="NCBI Taxonomy" id="3133425"/>
    <lineage>
        <taxon>Bacteria</taxon>
        <taxon>Pseudomonadati</taxon>
        <taxon>Pseudomonadota</taxon>
        <taxon>Gammaproteobacteria</taxon>
        <taxon>Oceanospirillales</taxon>
        <taxon>Oceanospirillaceae</taxon>
        <taxon>Oceanobacter</taxon>
    </lineage>
</organism>
<evidence type="ECO:0000256" key="4">
    <source>
        <dbReference type="ARBA" id="ARBA00022694"/>
    </source>
</evidence>
<name>A0ABW8NGY4_9GAMM</name>
<reference evidence="7 8" key="1">
    <citation type="submission" date="2024-03" db="EMBL/GenBank/DDBJ databases">
        <title>High-quality draft genome sequence of Oceanobacter sp. wDCs-4.</title>
        <authorList>
            <person name="Dong C."/>
        </authorList>
    </citation>
    <scope>NUCLEOTIDE SEQUENCE [LARGE SCALE GENOMIC DNA]</scope>
    <source>
        <strain evidence="8">wDCs-4</strain>
    </source>
</reference>
<comment type="similarity">
    <text evidence="5">Belongs to the TDD superfamily. DTWD2 family.</text>
</comment>
<proteinExistence type="inferred from homology"/>
<protein>
    <recommendedName>
        <fullName evidence="1">tRNA-uridine aminocarboxypropyltransferase</fullName>
        <ecNumber evidence="1">2.5.1.25</ecNumber>
    </recommendedName>
</protein>
<keyword evidence="2 7" id="KW-0808">Transferase</keyword>
<evidence type="ECO:0000256" key="5">
    <source>
        <dbReference type="ARBA" id="ARBA00034489"/>
    </source>
</evidence>
<dbReference type="PANTHER" id="PTHR21392:SF0">
    <property type="entry name" value="TRNA-URIDINE AMINOCARBOXYPROPYLTRANSFERASE 2"/>
    <property type="match status" value="1"/>
</dbReference>
<sequence>MSGRIICHQCDRPASVCLCDALVHTLAPLELVIWQDPDEARHRLSTAPLLHKSITNSRLVVADQYDPVKLLGPGWRQNTVLLFPLEHKPECPVEQARQCQQLLILDGTWRKVRRLLLLNPWLKELPHLQLTPAELSRYRPIRKSPRPDGLSTLEAAVAGLNRLAASSEFDAVAGVLDRLVELQLQSQARQVK</sequence>
<comment type="caution">
    <text evidence="7">The sequence shown here is derived from an EMBL/GenBank/DDBJ whole genome shotgun (WGS) entry which is preliminary data.</text>
</comment>
<dbReference type="Pfam" id="PF03942">
    <property type="entry name" value="DTW"/>
    <property type="match status" value="1"/>
</dbReference>
<dbReference type="Proteomes" id="UP001620597">
    <property type="component" value="Unassembled WGS sequence"/>
</dbReference>
<gene>
    <name evidence="7" type="ORF">WG929_07290</name>
</gene>
<dbReference type="EMBL" id="JBBKTX010000007">
    <property type="protein sequence ID" value="MFK4752210.1"/>
    <property type="molecule type" value="Genomic_DNA"/>
</dbReference>